<feature type="compositionally biased region" description="Basic and acidic residues" evidence="3">
    <location>
        <begin position="778"/>
        <end position="807"/>
    </location>
</feature>
<keyword evidence="2" id="KW-0175">Coiled coil</keyword>
<protein>
    <submittedName>
        <fullName evidence="5">Heat shock protein 86 family</fullName>
    </submittedName>
</protein>
<feature type="region of interest" description="Disordered" evidence="3">
    <location>
        <begin position="195"/>
        <end position="263"/>
    </location>
</feature>
<evidence type="ECO:0000256" key="1">
    <source>
        <dbReference type="ARBA" id="ARBA00009313"/>
    </source>
</evidence>
<feature type="compositionally biased region" description="Low complexity" evidence="3">
    <location>
        <begin position="213"/>
        <end position="222"/>
    </location>
</feature>
<name>A0A1Y1J8T3_PLAGO</name>
<gene>
    <name evidence="5" type="ORF">PGO_010690</name>
</gene>
<reference evidence="6" key="1">
    <citation type="submission" date="2017-04" db="EMBL/GenBank/DDBJ databases">
        <title>Plasmodium gonderi genome.</title>
        <authorList>
            <person name="Arisue N."/>
            <person name="Honma H."/>
            <person name="Kawai S."/>
            <person name="Tougan T."/>
            <person name="Tanabe K."/>
            <person name="Horii T."/>
        </authorList>
    </citation>
    <scope>NUCLEOTIDE SEQUENCE [LARGE SCALE GENOMIC DNA]</scope>
    <source>
        <strain evidence="6">ATCC 30045</strain>
    </source>
</reference>
<dbReference type="InterPro" id="IPR040466">
    <property type="entry name" value="NKAP"/>
</dbReference>
<dbReference type="OMA" id="TSNVKRW"/>
<proteinExistence type="inferred from homology"/>
<dbReference type="PANTHER" id="PTHR13087:SF0">
    <property type="entry name" value="NFKB ACTIVATING PROTEIN LIKE"/>
    <property type="match status" value="1"/>
</dbReference>
<feature type="compositionally biased region" description="Basic and acidic residues" evidence="3">
    <location>
        <begin position="757"/>
        <end position="767"/>
    </location>
</feature>
<evidence type="ECO:0000256" key="2">
    <source>
        <dbReference type="SAM" id="Coils"/>
    </source>
</evidence>
<feature type="compositionally biased region" description="Basic residues" evidence="3">
    <location>
        <begin position="592"/>
        <end position="606"/>
    </location>
</feature>
<feature type="compositionally biased region" description="Basic and acidic residues" evidence="3">
    <location>
        <begin position="458"/>
        <end position="504"/>
    </location>
</feature>
<feature type="compositionally biased region" description="Low complexity" evidence="3">
    <location>
        <begin position="656"/>
        <end position="673"/>
    </location>
</feature>
<evidence type="ECO:0000313" key="6">
    <source>
        <dbReference type="Proteomes" id="UP000195521"/>
    </source>
</evidence>
<dbReference type="PANTHER" id="PTHR13087">
    <property type="entry name" value="NF-KAPPA B ACTIVATING PROTEIN"/>
    <property type="match status" value="1"/>
</dbReference>
<feature type="compositionally biased region" description="Basic and acidic residues" evidence="3">
    <location>
        <begin position="19"/>
        <end position="38"/>
    </location>
</feature>
<feature type="coiled-coil region" evidence="2">
    <location>
        <begin position="152"/>
        <end position="179"/>
    </location>
</feature>
<feature type="compositionally biased region" description="Basic residues" evidence="3">
    <location>
        <begin position="325"/>
        <end position="336"/>
    </location>
</feature>
<sequence length="951" mass="112528">MSSDVKENDITINGDNEEDAQHDLKKMEFEKKHMELKEKLKKLKSSNNNSGINDDTNSADSEKNEKDNSNKNEITTKSVTSDNKNKFIQLREKLKKLKEECNPDEGYGNQIITERGGSEKSYQSRDNTKSNEKTLSQPTDECYKEKEPVKVEKDREAMRAELKKKLEKLKREYGIYNNENGTSVRIGEEQNEFRNKSISKGNTSSNYRKYSKRSNTTSNRSTSLDRGKLQSYDNRRNLNYSPDRNKNRYKNQNDYYDRELSNHSGFSSLDREYRRDYYGRVPIRLENLPYEDIRRRGVHYNPRRGQIGHGVRIRCSISNRDRSRCISRSRSRSRSRSNREREYWRDKQRSMNPREKWNYVRGDDNSYFRREEKKNRYLYNKWTGERIEKKYFRVPLGYHTTKENWNSYTQWLQKKNDYRFGLEFDENKIFRRSKSLSPSTWKNFVSNSEDNEEAPPGDADRGKKAIEKIEKTEKSEKYKKNEITKKLQKEKSDEKGGDYGDSHFDSSQSSYSSDKKRGNNRAPQRRKKTKRYSSSISSMHKGERERERSVNRGKKRHRSSGKKKKKAEKVSKRRKRDRSTDSSDESSDRDKKKYKKRKHGEKKREKKYREKERSEKKKRKKSKHDEKKRKHKKSKYSEKKKKKSKKLNKTRKNSEYSDSGGEESSNTSSTSLSFLCEGYDSLQDKETRKKGTKVPNAKLKISKSTRREKMTSVIDDDDPVTFEREKKDEAVVKDMGEENDQMEEEMEEYEKKKGKKKETELGTEFKSEMQIVMDDEKDYQNERKDNQNERKDDQDEKKDDQDERKDDQDEEHYEDSSGGESEVGPKPLDVNVKLAKQQIDYGVAMMPGEGQAIAQFVQKGKRIPRRGEVGLSAEAIENFESLGYVMSGSRHKRMNAIRMRKENQVYSAEEQRALAMLNYEERANWENTLINDLKEVLRKQNEAILNESKNS</sequence>
<feature type="compositionally biased region" description="Basic residues" evidence="3">
    <location>
        <begin position="551"/>
        <end position="577"/>
    </location>
</feature>
<evidence type="ECO:0000313" key="5">
    <source>
        <dbReference type="EMBL" id="GAW78921.1"/>
    </source>
</evidence>
<feature type="compositionally biased region" description="Polar residues" evidence="3">
    <location>
        <begin position="45"/>
        <end position="59"/>
    </location>
</feature>
<dbReference type="AlphaFoldDB" id="A0A1Y1J8T3"/>
<dbReference type="Pfam" id="PF06047">
    <property type="entry name" value="Nkap_C"/>
    <property type="match status" value="1"/>
</dbReference>
<evidence type="ECO:0000259" key="4">
    <source>
        <dbReference type="Pfam" id="PF06047"/>
    </source>
</evidence>
<feature type="compositionally biased region" description="Polar residues" evidence="3">
    <location>
        <begin position="196"/>
        <end position="208"/>
    </location>
</feature>
<dbReference type="RefSeq" id="XP_028541510.1">
    <property type="nucleotide sequence ID" value="XM_028685709.1"/>
</dbReference>
<comment type="similarity">
    <text evidence="1">Belongs to the NKAP family.</text>
</comment>
<dbReference type="OrthoDB" id="273141at2759"/>
<feature type="compositionally biased region" description="Basic and acidic residues" evidence="3">
    <location>
        <begin position="223"/>
        <end position="236"/>
    </location>
</feature>
<feature type="domain" description="NF-kappa-B-activating protein C-terminal" evidence="4">
    <location>
        <begin position="839"/>
        <end position="938"/>
    </location>
</feature>
<dbReference type="GO" id="GO:0010468">
    <property type="term" value="P:regulation of gene expression"/>
    <property type="evidence" value="ECO:0007669"/>
    <property type="project" value="TreeGrafter"/>
</dbReference>
<feature type="region of interest" description="Disordered" evidence="3">
    <location>
        <begin position="98"/>
        <end position="148"/>
    </location>
</feature>
<dbReference type="GO" id="GO:0005634">
    <property type="term" value="C:nucleus"/>
    <property type="evidence" value="ECO:0007669"/>
    <property type="project" value="TreeGrafter"/>
</dbReference>
<dbReference type="EMBL" id="BDQF01000001">
    <property type="protein sequence ID" value="GAW78921.1"/>
    <property type="molecule type" value="Genomic_DNA"/>
</dbReference>
<feature type="compositionally biased region" description="Acidic residues" evidence="3">
    <location>
        <begin position="737"/>
        <end position="748"/>
    </location>
</feature>
<comment type="caution">
    <text evidence="5">The sequence shown here is derived from an EMBL/GenBank/DDBJ whole genome shotgun (WGS) entry which is preliminary data.</text>
</comment>
<organism evidence="5 6">
    <name type="scientific">Plasmodium gonderi</name>
    <dbReference type="NCBI Taxonomy" id="77519"/>
    <lineage>
        <taxon>Eukaryota</taxon>
        <taxon>Sar</taxon>
        <taxon>Alveolata</taxon>
        <taxon>Apicomplexa</taxon>
        <taxon>Aconoidasida</taxon>
        <taxon>Haemosporida</taxon>
        <taxon>Plasmodiidae</taxon>
        <taxon>Plasmodium</taxon>
        <taxon>Plasmodium (Plasmodium)</taxon>
    </lineage>
</organism>
<evidence type="ECO:0000256" key="3">
    <source>
        <dbReference type="SAM" id="MobiDB-lite"/>
    </source>
</evidence>
<dbReference type="InterPro" id="IPR009269">
    <property type="entry name" value="NKAP_C"/>
</dbReference>
<dbReference type="GO" id="GO:0003682">
    <property type="term" value="F:chromatin binding"/>
    <property type="evidence" value="ECO:0007669"/>
    <property type="project" value="InterPro"/>
</dbReference>
<feature type="compositionally biased region" description="Basic residues" evidence="3">
    <location>
        <begin position="616"/>
        <end position="651"/>
    </location>
</feature>
<feature type="compositionally biased region" description="Polar residues" evidence="3">
    <location>
        <begin position="439"/>
        <end position="448"/>
    </location>
</feature>
<feature type="compositionally biased region" description="Basic and acidic residues" evidence="3">
    <location>
        <begin position="540"/>
        <end position="550"/>
    </location>
</feature>
<feature type="region of interest" description="Disordered" evidence="3">
    <location>
        <begin position="1"/>
        <end position="86"/>
    </location>
</feature>
<accession>A0A1Y1J8T3</accession>
<keyword evidence="6" id="KW-1185">Reference proteome</keyword>
<feature type="region of interest" description="Disordered" evidence="3">
    <location>
        <begin position="324"/>
        <end position="347"/>
    </location>
</feature>
<dbReference type="GeneID" id="39745619"/>
<feature type="region of interest" description="Disordered" evidence="3">
    <location>
        <begin position="439"/>
        <end position="827"/>
    </location>
</feature>
<keyword evidence="5" id="KW-0346">Stress response</keyword>
<feature type="compositionally biased region" description="Basic and acidic residues" evidence="3">
    <location>
        <begin position="60"/>
        <end position="70"/>
    </location>
</feature>
<feature type="compositionally biased region" description="Basic and acidic residues" evidence="3">
    <location>
        <begin position="337"/>
        <end position="347"/>
    </location>
</feature>
<feature type="compositionally biased region" description="Basic and acidic residues" evidence="3">
    <location>
        <begin position="578"/>
        <end position="591"/>
    </location>
</feature>
<feature type="compositionally biased region" description="Basic and acidic residues" evidence="3">
    <location>
        <begin position="116"/>
        <end position="132"/>
    </location>
</feature>
<feature type="compositionally biased region" description="Basic and acidic residues" evidence="3">
    <location>
        <begin position="721"/>
        <end position="736"/>
    </location>
</feature>
<dbReference type="Proteomes" id="UP000195521">
    <property type="component" value="Unassembled WGS sequence"/>
</dbReference>